<dbReference type="InterPro" id="IPR002747">
    <property type="entry name" value="SAM_OH_AdoTrfase"/>
</dbReference>
<dbReference type="SUPFAM" id="SSF102522">
    <property type="entry name" value="Bacterial fluorinating enzyme, N-terminal domain"/>
    <property type="match status" value="1"/>
</dbReference>
<keyword evidence="1" id="KW-0949">S-adenosyl-L-methionine</keyword>
<organism evidence="4 5">
    <name type="scientific">Rosistilla ulvae</name>
    <dbReference type="NCBI Taxonomy" id="1930277"/>
    <lineage>
        <taxon>Bacteria</taxon>
        <taxon>Pseudomonadati</taxon>
        <taxon>Planctomycetota</taxon>
        <taxon>Planctomycetia</taxon>
        <taxon>Pirellulales</taxon>
        <taxon>Pirellulaceae</taxon>
        <taxon>Rosistilla</taxon>
    </lineage>
</organism>
<dbReference type="PANTHER" id="PTHR35092">
    <property type="entry name" value="CHLORINASE MJ1651"/>
    <property type="match status" value="1"/>
</dbReference>
<dbReference type="PANTHER" id="PTHR35092:SF1">
    <property type="entry name" value="CHLORINASE MJ1651"/>
    <property type="match status" value="1"/>
</dbReference>
<dbReference type="Proteomes" id="UP000319557">
    <property type="component" value="Chromosome"/>
</dbReference>
<gene>
    <name evidence="4" type="primary">salL</name>
    <name evidence="4" type="ORF">EC9_04330</name>
</gene>
<dbReference type="EC" id="2.5.1.94" evidence="4"/>
<dbReference type="AlphaFoldDB" id="A0A517LUI1"/>
<dbReference type="Gene3D" id="3.40.50.10790">
    <property type="entry name" value="S-adenosyl-l-methionine hydroxide adenosyltransferase, N-terminal"/>
    <property type="match status" value="1"/>
</dbReference>
<dbReference type="OrthoDB" id="9792195at2"/>
<dbReference type="InterPro" id="IPR023228">
    <property type="entry name" value="SAM_OH_AdoTrfase_N_sf"/>
</dbReference>
<feature type="domain" description="PLAT" evidence="3">
    <location>
        <begin position="228"/>
        <end position="266"/>
    </location>
</feature>
<keyword evidence="4" id="KW-0808">Transferase</keyword>
<dbReference type="InterPro" id="IPR023227">
    <property type="entry name" value="SAM_OH_AdoTrfase_C_sf"/>
</dbReference>
<dbReference type="InterPro" id="IPR046470">
    <property type="entry name" value="SAM_HAT_C"/>
</dbReference>
<evidence type="ECO:0000256" key="2">
    <source>
        <dbReference type="ARBA" id="ARBA00024035"/>
    </source>
</evidence>
<dbReference type="PROSITE" id="PS50095">
    <property type="entry name" value="PLAT"/>
    <property type="match status" value="1"/>
</dbReference>
<dbReference type="GO" id="GO:0016740">
    <property type="term" value="F:transferase activity"/>
    <property type="evidence" value="ECO:0007669"/>
    <property type="project" value="UniProtKB-KW"/>
</dbReference>
<dbReference type="InterPro" id="IPR046469">
    <property type="entry name" value="SAM_HAT_N"/>
</dbReference>
<protein>
    <submittedName>
        <fullName evidence="4">Adenosyl-chloride synthase</fullName>
        <ecNumber evidence="4">2.5.1.94</ecNumber>
    </submittedName>
</protein>
<dbReference type="InterPro" id="IPR001024">
    <property type="entry name" value="PLAT/LH2_dom"/>
</dbReference>
<accession>A0A517LUI1</accession>
<name>A0A517LUI1_9BACT</name>
<evidence type="ECO:0000313" key="4">
    <source>
        <dbReference type="EMBL" id="QDS86273.1"/>
    </source>
</evidence>
<sequence length="266" mass="28272">MSIITLLTDFGVSSPYVAQIKGVLATRRPESHVIDLTHSVPPQNIQAAAITLGDLAPWFPAGAVHVAVVDPGVGSDRRILAAHVGDWYFVLPDNGLISPLADRFAVKSVVALDRREFWLSPVSNTFHGRDVMAPVAAAIASGIPLEELGESVDDWHRVHIPRPRVMSKSIQGEVICVDSFGNLITNISADDVHGDDVFRVGDRVVNGLVRSYSDRTAGQMVALIGSSGRLEFAVVDGNAAVQLGAGQGTAVEVDLVGETQQVGDLQ</sequence>
<dbReference type="EMBL" id="CP036261">
    <property type="protein sequence ID" value="QDS86273.1"/>
    <property type="molecule type" value="Genomic_DNA"/>
</dbReference>
<dbReference type="Pfam" id="PF20257">
    <property type="entry name" value="SAM_HAT_C"/>
    <property type="match status" value="1"/>
</dbReference>
<dbReference type="SUPFAM" id="SSF101852">
    <property type="entry name" value="Bacterial fluorinating enzyme, C-terminal domain"/>
    <property type="match status" value="1"/>
</dbReference>
<dbReference type="Gene3D" id="2.40.30.90">
    <property type="entry name" value="Bacterial fluorinating enzyme like"/>
    <property type="match status" value="1"/>
</dbReference>
<dbReference type="RefSeq" id="WP_145341924.1">
    <property type="nucleotide sequence ID" value="NZ_CP036261.1"/>
</dbReference>
<evidence type="ECO:0000313" key="5">
    <source>
        <dbReference type="Proteomes" id="UP000319557"/>
    </source>
</evidence>
<reference evidence="4 5" key="1">
    <citation type="submission" date="2019-02" db="EMBL/GenBank/DDBJ databases">
        <title>Deep-cultivation of Planctomycetes and their phenomic and genomic characterization uncovers novel biology.</title>
        <authorList>
            <person name="Wiegand S."/>
            <person name="Jogler M."/>
            <person name="Boedeker C."/>
            <person name="Pinto D."/>
            <person name="Vollmers J."/>
            <person name="Rivas-Marin E."/>
            <person name="Kohn T."/>
            <person name="Peeters S.H."/>
            <person name="Heuer A."/>
            <person name="Rast P."/>
            <person name="Oberbeckmann S."/>
            <person name="Bunk B."/>
            <person name="Jeske O."/>
            <person name="Meyerdierks A."/>
            <person name="Storesund J.E."/>
            <person name="Kallscheuer N."/>
            <person name="Luecker S."/>
            <person name="Lage O.M."/>
            <person name="Pohl T."/>
            <person name="Merkel B.J."/>
            <person name="Hornburger P."/>
            <person name="Mueller R.-W."/>
            <person name="Bruemmer F."/>
            <person name="Labrenz M."/>
            <person name="Spormann A.M."/>
            <person name="Op den Camp H."/>
            <person name="Overmann J."/>
            <person name="Amann R."/>
            <person name="Jetten M.S.M."/>
            <person name="Mascher T."/>
            <person name="Medema M.H."/>
            <person name="Devos D.P."/>
            <person name="Kaster A.-K."/>
            <person name="Ovreas L."/>
            <person name="Rohde M."/>
            <person name="Galperin M.Y."/>
            <person name="Jogler C."/>
        </authorList>
    </citation>
    <scope>NUCLEOTIDE SEQUENCE [LARGE SCALE GENOMIC DNA]</scope>
    <source>
        <strain evidence="4 5">EC9</strain>
    </source>
</reference>
<dbReference type="Pfam" id="PF01887">
    <property type="entry name" value="SAM_HAT_N"/>
    <property type="match status" value="1"/>
</dbReference>
<comment type="similarity">
    <text evidence="2">Belongs to the SAM hydrolase / SAM-dependent halogenase family.</text>
</comment>
<dbReference type="PIRSF" id="PIRSF006779">
    <property type="entry name" value="UCP006779"/>
    <property type="match status" value="1"/>
</dbReference>
<proteinExistence type="inferred from homology"/>
<dbReference type="KEGG" id="ruv:EC9_04330"/>
<evidence type="ECO:0000256" key="1">
    <source>
        <dbReference type="ARBA" id="ARBA00022691"/>
    </source>
</evidence>
<keyword evidence="5" id="KW-1185">Reference proteome</keyword>
<evidence type="ECO:0000259" key="3">
    <source>
        <dbReference type="PROSITE" id="PS50095"/>
    </source>
</evidence>